<protein>
    <recommendedName>
        <fullName evidence="3">Alpha/beta hydrolase</fullName>
    </recommendedName>
</protein>
<dbReference type="SUPFAM" id="SSF53474">
    <property type="entry name" value="alpha/beta-Hydrolases"/>
    <property type="match status" value="1"/>
</dbReference>
<keyword evidence="2" id="KW-1185">Reference proteome</keyword>
<dbReference type="STRING" id="686624.SAMN04488242_0741"/>
<reference evidence="1 2" key="1">
    <citation type="submission" date="2016-10" db="EMBL/GenBank/DDBJ databases">
        <authorList>
            <person name="de Groot N.N."/>
        </authorList>
    </citation>
    <scope>NUCLEOTIDE SEQUENCE [LARGE SCALE GENOMIC DNA]</scope>
    <source>
        <strain evidence="1 2">CGMCC 1.9159</strain>
    </source>
</reference>
<evidence type="ECO:0000313" key="1">
    <source>
        <dbReference type="EMBL" id="SDL20522.1"/>
    </source>
</evidence>
<evidence type="ECO:0008006" key="3">
    <source>
        <dbReference type="Google" id="ProtNLM"/>
    </source>
</evidence>
<evidence type="ECO:0000313" key="2">
    <source>
        <dbReference type="Proteomes" id="UP000199475"/>
    </source>
</evidence>
<name>A0A1G9I601_9ACTN</name>
<dbReference type="AlphaFoldDB" id="A0A1G9I601"/>
<dbReference type="EMBL" id="FNGP01000001">
    <property type="protein sequence ID" value="SDL20522.1"/>
    <property type="molecule type" value="Genomic_DNA"/>
</dbReference>
<sequence length="564" mass="60592">MDWGDGLRVNPGVLHARAAQLRQVAGELDQQIASHSSLDLGPWRGEAQRAQHSAHRRLVSSMESRARRIPPVADALDDAASSFSDIQSGQSSLAARAGAWDFGIADSGWLHDTASGWARLDPRRPFMRARFQGGAFSLLTRLNFTDVSLAARLRASDTVHDGRDLLDDAGNAAQDLLATAADGALSGAEWLGGRISDGLDWGRERIEDAQEWGRDVADDLASRVQHAAPAWDRFLDTVGTTPEWLRDLREGGEIPQIAEVLGQTAFLGGQLAGVPANFLADDDLHLFDDGRPYLATGADIDRHDARPFDGINSIIDPMMDVYHTQDPTDHADRPRVQVTAVEDPATGEVRYVVSIPGTTEDMGGLSGWAGNPAGTDWAANLRGVGYGDTAATRSIMHSVELAIQEDMAARGASLDGQRPEVLLTGHSQGGIIAGNIAGDPGFAERFRVGGVVSAGSPVDTLGVPGDVPVYNYQNQFDPVPRVDLGGAPTGTPSNVTNIVFDHEGSYSPSHTHLQQTYQDNIRELSYGMGTAENVTKQQQLDAELARFYNGNTTAYRVTFGRETE</sequence>
<dbReference type="Proteomes" id="UP000199475">
    <property type="component" value="Unassembled WGS sequence"/>
</dbReference>
<dbReference type="InterPro" id="IPR036689">
    <property type="entry name" value="ESAT-6-like_sf"/>
</dbReference>
<gene>
    <name evidence="1" type="ORF">SAMN04488242_0741</name>
</gene>
<dbReference type="Gene3D" id="3.40.50.1820">
    <property type="entry name" value="alpha/beta hydrolase"/>
    <property type="match status" value="1"/>
</dbReference>
<proteinExistence type="predicted"/>
<dbReference type="Gene3D" id="1.10.287.1060">
    <property type="entry name" value="ESAT-6-like"/>
    <property type="match status" value="1"/>
</dbReference>
<organism evidence="1 2">
    <name type="scientific">Tessaracoccus oleiagri</name>
    <dbReference type="NCBI Taxonomy" id="686624"/>
    <lineage>
        <taxon>Bacteria</taxon>
        <taxon>Bacillati</taxon>
        <taxon>Actinomycetota</taxon>
        <taxon>Actinomycetes</taxon>
        <taxon>Propionibacteriales</taxon>
        <taxon>Propionibacteriaceae</taxon>
        <taxon>Tessaracoccus</taxon>
    </lineage>
</organism>
<dbReference type="InterPro" id="IPR029058">
    <property type="entry name" value="AB_hydrolase_fold"/>
</dbReference>
<dbReference type="SUPFAM" id="SSF140453">
    <property type="entry name" value="EsxAB dimer-like"/>
    <property type="match status" value="1"/>
</dbReference>
<accession>A0A1G9I601</accession>
<dbReference type="RefSeq" id="WP_093248983.1">
    <property type="nucleotide sequence ID" value="NZ_FNGP01000001.1"/>
</dbReference>